<accession>A0A0A9DM72</accession>
<proteinExistence type="predicted"/>
<dbReference type="AlphaFoldDB" id="A0A0A9DM72"/>
<evidence type="ECO:0000313" key="1">
    <source>
        <dbReference type="EMBL" id="JAD87783.1"/>
    </source>
</evidence>
<reference evidence="1" key="2">
    <citation type="journal article" date="2015" name="Data Brief">
        <title>Shoot transcriptome of the giant reed, Arundo donax.</title>
        <authorList>
            <person name="Barrero R.A."/>
            <person name="Guerrero F.D."/>
            <person name="Moolhuijzen P."/>
            <person name="Goolsby J.A."/>
            <person name="Tidwell J."/>
            <person name="Bellgard S.E."/>
            <person name="Bellgard M.I."/>
        </authorList>
    </citation>
    <scope>NUCLEOTIDE SEQUENCE</scope>
    <source>
        <tissue evidence="1">Shoot tissue taken approximately 20 cm above the soil surface</tissue>
    </source>
</reference>
<organism evidence="1">
    <name type="scientific">Arundo donax</name>
    <name type="common">Giant reed</name>
    <name type="synonym">Donax arundinaceus</name>
    <dbReference type="NCBI Taxonomy" id="35708"/>
    <lineage>
        <taxon>Eukaryota</taxon>
        <taxon>Viridiplantae</taxon>
        <taxon>Streptophyta</taxon>
        <taxon>Embryophyta</taxon>
        <taxon>Tracheophyta</taxon>
        <taxon>Spermatophyta</taxon>
        <taxon>Magnoliopsida</taxon>
        <taxon>Liliopsida</taxon>
        <taxon>Poales</taxon>
        <taxon>Poaceae</taxon>
        <taxon>PACMAD clade</taxon>
        <taxon>Arundinoideae</taxon>
        <taxon>Arundineae</taxon>
        <taxon>Arundo</taxon>
    </lineage>
</organism>
<protein>
    <submittedName>
        <fullName evidence="1">Uncharacterized protein</fullName>
    </submittedName>
</protein>
<sequence>MCLQARTRKKEKEKEKKGWLGSQLGAGLVWCGRKKIQCSNGCAVTATDRWVQ</sequence>
<dbReference type="EMBL" id="GBRH01210112">
    <property type="protein sequence ID" value="JAD87783.1"/>
    <property type="molecule type" value="Transcribed_RNA"/>
</dbReference>
<name>A0A0A9DM72_ARUDO</name>
<reference evidence="1" key="1">
    <citation type="submission" date="2014-09" db="EMBL/GenBank/DDBJ databases">
        <authorList>
            <person name="Magalhaes I.L.F."/>
            <person name="Oliveira U."/>
            <person name="Santos F.R."/>
            <person name="Vidigal T.H.D.A."/>
            <person name="Brescovit A.D."/>
            <person name="Santos A.J."/>
        </authorList>
    </citation>
    <scope>NUCLEOTIDE SEQUENCE</scope>
    <source>
        <tissue evidence="1">Shoot tissue taken approximately 20 cm above the soil surface</tissue>
    </source>
</reference>